<dbReference type="PANTHER" id="PTHR47833">
    <property type="entry name" value="PHOTOSYNTHETIC NDH SUBUNIT OF LUMENAL LOCATION 4, CHLOROPLASTIC"/>
    <property type="match status" value="1"/>
</dbReference>
<accession>A0A843X1K7</accession>
<dbReference type="GO" id="GO:0003755">
    <property type="term" value="F:peptidyl-prolyl cis-trans isomerase activity"/>
    <property type="evidence" value="ECO:0007669"/>
    <property type="project" value="UniProtKB-KW"/>
</dbReference>
<name>A0A843X1K7_COLES</name>
<dbReference type="PROSITE" id="PS50059">
    <property type="entry name" value="FKBP_PPIASE"/>
    <property type="match status" value="1"/>
</dbReference>
<evidence type="ECO:0000256" key="2">
    <source>
        <dbReference type="SAM" id="MobiDB-lite"/>
    </source>
</evidence>
<dbReference type="OrthoDB" id="1902587at2759"/>
<dbReference type="EC" id="5.2.1.8" evidence="1"/>
<dbReference type="PANTHER" id="PTHR47833:SF1">
    <property type="entry name" value="PHOTOSYNTHETIC NDH SUBUNIT OF LUMENAL LOCATION 4, CHLOROPLASTIC"/>
    <property type="match status" value="1"/>
</dbReference>
<sequence>MRAATAAGMAASTLPPTASLSSRFLPPHRRRLIGVASLRSPYAPSSSSSSSATTTGGSCCCSCRNGETGEAPAASRLEIGSGTRRRMLGLGLGLLALPLTASEAGATRVQYYATVGERLCDLNFVKSGLGYCDVEVGTGVKPPPGQLINIHYTARFDDGTVFDSSYKRGRPLTLRIGLGKVKCRIWMNLPFLNGLTFSLDGFIPFPLDLGFEVIPGLDQGILGGGGVPPMLVGGKRKLLIPPELAYGPEPAGCFSDLNFNTGTYFYSCKILARFVNFLLVTLEAQEKIVTVITPLECLQGKSEQISITELPGNDTGSRPEERILEGEQSSALKLKDSCG</sequence>
<keyword evidence="5" id="KW-1185">Reference proteome</keyword>
<dbReference type="EMBL" id="NMUH01006243">
    <property type="protein sequence ID" value="MQM14816.1"/>
    <property type="molecule type" value="Genomic_DNA"/>
</dbReference>
<gene>
    <name evidence="4" type="ORF">Taro_047751</name>
</gene>
<keyword evidence="1" id="KW-0697">Rotamase</keyword>
<evidence type="ECO:0000313" key="4">
    <source>
        <dbReference type="EMBL" id="MQM14816.1"/>
    </source>
</evidence>
<dbReference type="Proteomes" id="UP000652761">
    <property type="component" value="Unassembled WGS sequence"/>
</dbReference>
<feature type="region of interest" description="Disordered" evidence="2">
    <location>
        <begin position="308"/>
        <end position="339"/>
    </location>
</feature>
<evidence type="ECO:0000259" key="3">
    <source>
        <dbReference type="PROSITE" id="PS50059"/>
    </source>
</evidence>
<feature type="domain" description="PPIase FKBP-type" evidence="3">
    <location>
        <begin position="145"/>
        <end position="249"/>
    </location>
</feature>
<evidence type="ECO:0000313" key="5">
    <source>
        <dbReference type="Proteomes" id="UP000652761"/>
    </source>
</evidence>
<dbReference type="InterPro" id="IPR046357">
    <property type="entry name" value="PPIase_dom_sf"/>
</dbReference>
<dbReference type="InterPro" id="IPR001179">
    <property type="entry name" value="PPIase_FKBP_dom"/>
</dbReference>
<dbReference type="InterPro" id="IPR044183">
    <property type="entry name" value="PNSL4/FKBP13-like"/>
</dbReference>
<evidence type="ECO:0000256" key="1">
    <source>
        <dbReference type="PROSITE-ProRule" id="PRU00277"/>
    </source>
</evidence>
<dbReference type="AlphaFoldDB" id="A0A843X1K7"/>
<reference evidence="4" key="1">
    <citation type="submission" date="2017-07" db="EMBL/GenBank/DDBJ databases">
        <title>Taro Niue Genome Assembly and Annotation.</title>
        <authorList>
            <person name="Atibalentja N."/>
            <person name="Keating K."/>
            <person name="Fields C.J."/>
        </authorList>
    </citation>
    <scope>NUCLEOTIDE SEQUENCE</scope>
    <source>
        <strain evidence="4">Niue_2</strain>
        <tissue evidence="4">Leaf</tissue>
    </source>
</reference>
<dbReference type="Gene3D" id="3.10.50.40">
    <property type="match status" value="1"/>
</dbReference>
<comment type="caution">
    <text evidence="4">The sequence shown here is derived from an EMBL/GenBank/DDBJ whole genome shotgun (WGS) entry which is preliminary data.</text>
</comment>
<keyword evidence="1" id="KW-0413">Isomerase</keyword>
<comment type="catalytic activity">
    <reaction evidence="1">
        <text>[protein]-peptidylproline (omega=180) = [protein]-peptidylproline (omega=0)</text>
        <dbReference type="Rhea" id="RHEA:16237"/>
        <dbReference type="Rhea" id="RHEA-COMP:10747"/>
        <dbReference type="Rhea" id="RHEA-COMP:10748"/>
        <dbReference type="ChEBI" id="CHEBI:83833"/>
        <dbReference type="ChEBI" id="CHEBI:83834"/>
        <dbReference type="EC" id="5.2.1.8"/>
    </reaction>
</comment>
<proteinExistence type="predicted"/>
<dbReference type="SUPFAM" id="SSF54534">
    <property type="entry name" value="FKBP-like"/>
    <property type="match status" value="1"/>
</dbReference>
<organism evidence="4 5">
    <name type="scientific">Colocasia esculenta</name>
    <name type="common">Wild taro</name>
    <name type="synonym">Arum esculentum</name>
    <dbReference type="NCBI Taxonomy" id="4460"/>
    <lineage>
        <taxon>Eukaryota</taxon>
        <taxon>Viridiplantae</taxon>
        <taxon>Streptophyta</taxon>
        <taxon>Embryophyta</taxon>
        <taxon>Tracheophyta</taxon>
        <taxon>Spermatophyta</taxon>
        <taxon>Magnoliopsida</taxon>
        <taxon>Liliopsida</taxon>
        <taxon>Araceae</taxon>
        <taxon>Aroideae</taxon>
        <taxon>Colocasieae</taxon>
        <taxon>Colocasia</taxon>
    </lineage>
</organism>
<dbReference type="GO" id="GO:0009507">
    <property type="term" value="C:chloroplast"/>
    <property type="evidence" value="ECO:0007669"/>
    <property type="project" value="InterPro"/>
</dbReference>
<protein>
    <recommendedName>
        <fullName evidence="1">peptidylprolyl isomerase</fullName>
        <ecNumber evidence="1">5.2.1.8</ecNumber>
    </recommendedName>
</protein>
<dbReference type="Pfam" id="PF00254">
    <property type="entry name" value="FKBP_C"/>
    <property type="match status" value="1"/>
</dbReference>